<evidence type="ECO:0000256" key="1">
    <source>
        <dbReference type="SAM" id="MobiDB-lite"/>
    </source>
</evidence>
<accession>A0A5N6R873</accession>
<organism evidence="2 3">
    <name type="scientific">Carpinus fangiana</name>
    <dbReference type="NCBI Taxonomy" id="176857"/>
    <lineage>
        <taxon>Eukaryota</taxon>
        <taxon>Viridiplantae</taxon>
        <taxon>Streptophyta</taxon>
        <taxon>Embryophyta</taxon>
        <taxon>Tracheophyta</taxon>
        <taxon>Spermatophyta</taxon>
        <taxon>Magnoliopsida</taxon>
        <taxon>eudicotyledons</taxon>
        <taxon>Gunneridae</taxon>
        <taxon>Pentapetalae</taxon>
        <taxon>rosids</taxon>
        <taxon>fabids</taxon>
        <taxon>Fagales</taxon>
        <taxon>Betulaceae</taxon>
        <taxon>Carpinus</taxon>
    </lineage>
</organism>
<name>A0A5N6R873_9ROSI</name>
<protein>
    <submittedName>
        <fullName evidence="2">Uncharacterized protein</fullName>
    </submittedName>
</protein>
<dbReference type="AlphaFoldDB" id="A0A5N6R873"/>
<reference evidence="2 3" key="1">
    <citation type="submission" date="2019-06" db="EMBL/GenBank/DDBJ databases">
        <title>A chromosomal-level reference genome of Carpinus fangiana (Coryloideae, Betulaceae).</title>
        <authorList>
            <person name="Yang X."/>
            <person name="Wang Z."/>
            <person name="Zhang L."/>
            <person name="Hao G."/>
            <person name="Liu J."/>
            <person name="Yang Y."/>
        </authorList>
    </citation>
    <scope>NUCLEOTIDE SEQUENCE [LARGE SCALE GENOMIC DNA]</scope>
    <source>
        <strain evidence="2">Cfa_2016G</strain>
        <tissue evidence="2">Leaf</tissue>
    </source>
</reference>
<keyword evidence="3" id="KW-1185">Reference proteome</keyword>
<dbReference type="Proteomes" id="UP000327013">
    <property type="component" value="Chromosome 5"/>
</dbReference>
<dbReference type="OrthoDB" id="1827708at2759"/>
<feature type="compositionally biased region" description="Low complexity" evidence="1">
    <location>
        <begin position="68"/>
        <end position="96"/>
    </location>
</feature>
<feature type="region of interest" description="Disordered" evidence="1">
    <location>
        <begin position="32"/>
        <end position="108"/>
    </location>
</feature>
<evidence type="ECO:0000313" key="3">
    <source>
        <dbReference type="Proteomes" id="UP000327013"/>
    </source>
</evidence>
<gene>
    <name evidence="2" type="ORF">FH972_012831</name>
</gene>
<evidence type="ECO:0000313" key="2">
    <source>
        <dbReference type="EMBL" id="KAE8056028.1"/>
    </source>
</evidence>
<proteinExistence type="predicted"/>
<sequence length="131" mass="13022">MEDMDIDELDEMVTAGVSSRTRASDRIRGIFCSTGTRPPIHIDLTEEAPAATNPSRTGPKTRGGGTGRKIVATSGASRGGAAATSGVERGGAAATSGAGGGSAAATGSKLAGKHIVATIAKGVQIMEAKRK</sequence>
<dbReference type="EMBL" id="CM017325">
    <property type="protein sequence ID" value="KAE8056028.1"/>
    <property type="molecule type" value="Genomic_DNA"/>
</dbReference>